<dbReference type="AlphaFoldDB" id="A0A0D5A099"/>
<proteinExistence type="predicted"/>
<evidence type="ECO:0000259" key="1">
    <source>
        <dbReference type="Pfam" id="PF13610"/>
    </source>
</evidence>
<protein>
    <submittedName>
        <fullName evidence="2">Transposase</fullName>
    </submittedName>
</protein>
<gene>
    <name evidence="2" type="ORF">pLM19O2_p22</name>
</gene>
<geneLocation type="plasmid" evidence="2">
    <name>pLM19O2</name>
</geneLocation>
<organism evidence="2">
    <name type="scientific">Ochrobactrum sp. LM19</name>
    <dbReference type="NCBI Taxonomy" id="1449781"/>
    <lineage>
        <taxon>Bacteria</taxon>
        <taxon>Pseudomonadati</taxon>
        <taxon>Pseudomonadota</taxon>
        <taxon>Alphaproteobacteria</taxon>
        <taxon>Hyphomicrobiales</taxon>
        <taxon>Brucellaceae</taxon>
        <taxon>Brucella/Ochrobactrum group</taxon>
        <taxon>Ochrobactrum</taxon>
    </lineage>
</organism>
<accession>A0A0D5A099</accession>
<dbReference type="Pfam" id="PF13610">
    <property type="entry name" value="DDE_Tnp_IS240"/>
    <property type="match status" value="1"/>
</dbReference>
<feature type="domain" description="DDE" evidence="1">
    <location>
        <begin position="19"/>
        <end position="67"/>
    </location>
</feature>
<evidence type="ECO:0000313" key="2">
    <source>
        <dbReference type="EMBL" id="AJW29967.1"/>
    </source>
</evidence>
<keyword evidence="2" id="KW-0614">Plasmid</keyword>
<sequence length="100" mass="11446">MQCDAENRLRQAGGPIAIRSSKYMNNAIEQDHRRVNRRIRSMLGFKSEAAARITLAGIELVHMMRKQQGFFATAKAHSLKRQFAELKHVAVNRIRDSRLA</sequence>
<dbReference type="InterPro" id="IPR032874">
    <property type="entry name" value="DDE_dom"/>
</dbReference>
<dbReference type="EMBL" id="KM659092">
    <property type="protein sequence ID" value="AJW29967.1"/>
    <property type="molecule type" value="Genomic_DNA"/>
</dbReference>
<name>A0A0D5A099_9HYPH</name>
<reference evidence="2" key="1">
    <citation type="submission" date="2014-09" db="EMBL/GenBank/DDBJ databases">
        <title>The mobilome of the heavy metals and metalloids hypertolerant bacteria from the Lubin copper mine (Poland).</title>
        <authorList>
            <person name="Dziewit L."/>
            <person name="Bartosik D."/>
        </authorList>
    </citation>
    <scope>NUCLEOTIDE SEQUENCE</scope>
    <source>
        <plasmid evidence="2">pLM19O2</plasmid>
    </source>
</reference>